<name>A0AAV5GU50_9BASI</name>
<feature type="region of interest" description="Disordered" evidence="1">
    <location>
        <begin position="1458"/>
        <end position="1483"/>
    </location>
</feature>
<feature type="compositionally biased region" description="Low complexity" evidence="1">
    <location>
        <begin position="345"/>
        <end position="372"/>
    </location>
</feature>
<reference evidence="2 3" key="1">
    <citation type="submission" date="2021-12" db="EMBL/GenBank/DDBJ databases">
        <title>High titer production of polyol ester of fatty acids by Rhodotorula paludigena BS15 towards product separation-free biomass refinery.</title>
        <authorList>
            <person name="Mano J."/>
            <person name="Ono H."/>
            <person name="Tanaka T."/>
            <person name="Naito K."/>
            <person name="Sushida H."/>
            <person name="Ike M."/>
            <person name="Tokuyasu K."/>
            <person name="Kitaoka M."/>
        </authorList>
    </citation>
    <scope>NUCLEOTIDE SEQUENCE [LARGE SCALE GENOMIC DNA]</scope>
    <source>
        <strain evidence="2 3">BS15</strain>
    </source>
</reference>
<feature type="region of interest" description="Disordered" evidence="1">
    <location>
        <begin position="646"/>
        <end position="741"/>
    </location>
</feature>
<feature type="compositionally biased region" description="Polar residues" evidence="1">
    <location>
        <begin position="221"/>
        <end position="233"/>
    </location>
</feature>
<protein>
    <recommendedName>
        <fullName evidence="4">Proteophosphoglycan ppg4</fullName>
    </recommendedName>
</protein>
<feature type="compositionally biased region" description="Low complexity" evidence="1">
    <location>
        <begin position="657"/>
        <end position="677"/>
    </location>
</feature>
<feature type="compositionally biased region" description="Polar residues" evidence="1">
    <location>
        <begin position="26"/>
        <end position="36"/>
    </location>
</feature>
<feature type="compositionally biased region" description="Low complexity" evidence="1">
    <location>
        <begin position="1117"/>
        <end position="1132"/>
    </location>
</feature>
<feature type="compositionally biased region" description="Polar residues" evidence="1">
    <location>
        <begin position="300"/>
        <end position="309"/>
    </location>
</feature>
<evidence type="ECO:0008006" key="4">
    <source>
        <dbReference type="Google" id="ProtNLM"/>
    </source>
</evidence>
<feature type="compositionally biased region" description="Polar residues" evidence="1">
    <location>
        <begin position="1"/>
        <end position="18"/>
    </location>
</feature>
<feature type="compositionally biased region" description="Low complexity" evidence="1">
    <location>
        <begin position="1458"/>
        <end position="1467"/>
    </location>
</feature>
<comment type="caution">
    <text evidence="2">The sequence shown here is derived from an EMBL/GenBank/DDBJ whole genome shotgun (WGS) entry which is preliminary data.</text>
</comment>
<feature type="compositionally biased region" description="Pro residues" evidence="1">
    <location>
        <begin position="1149"/>
        <end position="1163"/>
    </location>
</feature>
<dbReference type="EMBL" id="BQKY01000013">
    <property type="protein sequence ID" value="GJN93032.1"/>
    <property type="molecule type" value="Genomic_DNA"/>
</dbReference>
<feature type="region of interest" description="Disordered" evidence="1">
    <location>
        <begin position="1526"/>
        <end position="1582"/>
    </location>
</feature>
<feature type="region of interest" description="Disordered" evidence="1">
    <location>
        <begin position="1079"/>
        <end position="1257"/>
    </location>
</feature>
<sequence length="1582" mass="169279">MLSIPSRSSSTSFNTTLSRFYGQPNDPITQSRSSFSARERPLSVASTLSAASIASSASATSSAYAYPHAQRRRSTVLRDIDIDVDKTTRSSLLRAEEVLRASEIERERERRRSRLSWRERQVARSYLVEDLVEAASTHEGDPQLQSVETRSTLQRFSPKRLLRKTQSIPTDILLSPPRAESHTATPTFNGPVISSPRRIVKSPSPPRPAAPRRAASAADLLSTQGTVVRQSGSIARPASPPPHRHYGTLPLRFSHLPVPTAGPPSKFSGSSGDSLVHIVSFDGGAVNDKRRPRFKDRARTFSQASTSGLKTLKARVGKSGSTRNKGVKRKTSLANLFSGIGGGASDDSSGASGPSKAPSASTTSTRLPPSSSYASGHRPSTSISSYAPSSSATTASDSAPAPHRKPSRLGFFRSTIKRDSTDAASNKRSSIRTRSSGQVSPSLISRPVSISASDGLASAHLDKRFSGVTSSSDGSAPVSVADKKGWASRISRVVKGKNVAAKKALFETGAVVQRAETVRVPPAGSPDVTAHPPSRSPLATLFSHPSAPARPPRPSKNLESSDDTTFYGHRIPAVKSRAAAIDARAIRSTAPRVRPKASAPVGGKPLLLASMHEASSWPKAPHESVPLATSSPSALLPAAPIYPASAYLDRPSRPDSFDSSDSSLSPVEHTSPSFLSSSDEESRRCASPFRSPSPARFRDLLPSLPAGSSPEKNERGLPVPQEDSPQSARSRDSPKKRAMGPEQIILMEDTRQTFGPTANVRGATTDLADLLSGLEETSELQTATVCDESFSARHHVAHQVSDLSASLRGQLPHSDSIESLRSSVSDVPHDLKQLINAVNDHISEVDVPPVYIESASMGAHGFADELAGSSSNSASSDSDDEMVIGSSVASEKPTSGFLAVVGEHTTAGFSEFGGLTANFDATGSTFEGHFSTAAAALRSMLTGPEPSVTSPTVSATLQAFPPPASATLLAFQLREVEEEPTRDEERDSLRDALALGRPSHGDKMFDRVDEQVSLAALVHDALARARETAFLLNHLRTSSIISSSEEGSAESQFSLMASPTPLPLSGRPLRQSLARYSQDRFPTRRPSHRARPLSAQSSLSSEHDSADKEATSMSLAISSRSTNLSISSLTSSPCPAPQHRRIPMLTRQLPPPDQPAFRFPPPVKAQGATGDWPGQAVGEALIDSRNPGADSAVPLDTPPPSSSDSGRSPLDENAPLESLVDGAGALRGPHARRTSRQSTRLPSLIAEEEEESPPRLQSVSDRFRLLSPAAEPPPSPQVLPRSPSLDSSAVEVVLSELGQSARVIELEVPDDEDDFEFTAETNLEATGYRFAYEAETEIKRSRALWPDTDFSREVLEHFLLPRTYHAILEFLFYSQNRFPSPAHLLRMDSFIPSAFDDPPTPPSPIRIPSPIVDSPIESEHAEVEAIAPFVVPAKPSKAATVPRKTLGPKSVNRMVAALSQSASSSVQPQKEDSPFTALPPRLSSKWRGMRGKVASKSPKKVVDTGFLGDSATTRRQGQFNAAMRRLEGVGTPSEQRSDEETDDTGVLEAKGEATEELTFSKTPRLSTARPHVRRRTVLSSLR</sequence>
<accession>A0AAV5GU50</accession>
<proteinExistence type="predicted"/>
<feature type="region of interest" description="Disordered" evidence="1">
    <location>
        <begin position="285"/>
        <end position="330"/>
    </location>
</feature>
<organism evidence="2 3">
    <name type="scientific">Rhodotorula paludigena</name>
    <dbReference type="NCBI Taxonomy" id="86838"/>
    <lineage>
        <taxon>Eukaryota</taxon>
        <taxon>Fungi</taxon>
        <taxon>Dikarya</taxon>
        <taxon>Basidiomycota</taxon>
        <taxon>Pucciniomycotina</taxon>
        <taxon>Microbotryomycetes</taxon>
        <taxon>Sporidiobolales</taxon>
        <taxon>Sporidiobolaceae</taxon>
        <taxon>Rhodotorula</taxon>
    </lineage>
</organism>
<evidence type="ECO:0000256" key="1">
    <source>
        <dbReference type="SAM" id="MobiDB-lite"/>
    </source>
</evidence>
<keyword evidence="3" id="KW-1185">Reference proteome</keyword>
<feature type="region of interest" description="Disordered" evidence="1">
    <location>
        <begin position="344"/>
        <end position="442"/>
    </location>
</feature>
<evidence type="ECO:0000313" key="3">
    <source>
        <dbReference type="Proteomes" id="UP001342314"/>
    </source>
</evidence>
<feature type="compositionally biased region" description="Low complexity" evidence="1">
    <location>
        <begin position="379"/>
        <end position="401"/>
    </location>
</feature>
<feature type="region of interest" description="Disordered" evidence="1">
    <location>
        <begin position="1"/>
        <end position="37"/>
    </location>
</feature>
<feature type="compositionally biased region" description="Polar residues" evidence="1">
    <location>
        <begin position="422"/>
        <end position="442"/>
    </location>
</feature>
<feature type="region of interest" description="Disordered" evidence="1">
    <location>
        <begin position="517"/>
        <end position="565"/>
    </location>
</feature>
<feature type="compositionally biased region" description="Basic and acidic residues" evidence="1">
    <location>
        <begin position="1101"/>
        <end position="1110"/>
    </location>
</feature>
<feature type="region of interest" description="Disordered" evidence="1">
    <location>
        <begin position="173"/>
        <end position="248"/>
    </location>
</feature>
<evidence type="ECO:0000313" key="2">
    <source>
        <dbReference type="EMBL" id="GJN93032.1"/>
    </source>
</evidence>
<gene>
    <name evidence="2" type="ORF">Rhopal_006077-T1</name>
</gene>
<dbReference type="Proteomes" id="UP001342314">
    <property type="component" value="Unassembled WGS sequence"/>
</dbReference>